<keyword evidence="1" id="KW-0812">Transmembrane</keyword>
<proteinExistence type="predicted"/>
<evidence type="ECO:0000313" key="2">
    <source>
        <dbReference type="EMBL" id="GAA4685674.1"/>
    </source>
</evidence>
<name>A0ABP8WD20_9PSEU</name>
<protein>
    <submittedName>
        <fullName evidence="2">Uncharacterized protein</fullName>
    </submittedName>
</protein>
<organism evidence="2 3">
    <name type="scientific">Pseudonocardia yuanmonensis</name>
    <dbReference type="NCBI Taxonomy" id="1095914"/>
    <lineage>
        <taxon>Bacteria</taxon>
        <taxon>Bacillati</taxon>
        <taxon>Actinomycetota</taxon>
        <taxon>Actinomycetes</taxon>
        <taxon>Pseudonocardiales</taxon>
        <taxon>Pseudonocardiaceae</taxon>
        <taxon>Pseudonocardia</taxon>
    </lineage>
</organism>
<evidence type="ECO:0000256" key="1">
    <source>
        <dbReference type="SAM" id="Phobius"/>
    </source>
</evidence>
<gene>
    <name evidence="2" type="ORF">GCM10023215_21160</name>
</gene>
<evidence type="ECO:0000313" key="3">
    <source>
        <dbReference type="Proteomes" id="UP001500325"/>
    </source>
</evidence>
<reference evidence="3" key="1">
    <citation type="journal article" date="2019" name="Int. J. Syst. Evol. Microbiol.">
        <title>The Global Catalogue of Microorganisms (GCM) 10K type strain sequencing project: providing services to taxonomists for standard genome sequencing and annotation.</title>
        <authorList>
            <consortium name="The Broad Institute Genomics Platform"/>
            <consortium name="The Broad Institute Genome Sequencing Center for Infectious Disease"/>
            <person name="Wu L."/>
            <person name="Ma J."/>
        </authorList>
    </citation>
    <scope>NUCLEOTIDE SEQUENCE [LARGE SCALE GENOMIC DNA]</scope>
    <source>
        <strain evidence="3">JCM 18055</strain>
    </source>
</reference>
<keyword evidence="3" id="KW-1185">Reference proteome</keyword>
<keyword evidence="1" id="KW-1133">Transmembrane helix</keyword>
<accession>A0ABP8WD20</accession>
<feature type="transmembrane region" description="Helical" evidence="1">
    <location>
        <begin position="6"/>
        <end position="28"/>
    </location>
</feature>
<sequence length="167" mass="18388">MGTTPPVIAWGGFVVAIAGVLLTVFQAWRTQVHNRRSVRPLLQLRYSLPQGGTAELVLNSIGLGPAVIVSSRLLLDGKPLGGLDRDSVNRLRAQLETRPHATTFVPGEACPRESSHALLSLPGYDKKKNAEFTNLLEHRLRIEIVYESLYGGEDFRACFPRTADVRT</sequence>
<dbReference type="EMBL" id="BAABIC010000006">
    <property type="protein sequence ID" value="GAA4685674.1"/>
    <property type="molecule type" value="Genomic_DNA"/>
</dbReference>
<dbReference type="Proteomes" id="UP001500325">
    <property type="component" value="Unassembled WGS sequence"/>
</dbReference>
<keyword evidence="1" id="KW-0472">Membrane</keyword>
<comment type="caution">
    <text evidence="2">The sequence shown here is derived from an EMBL/GenBank/DDBJ whole genome shotgun (WGS) entry which is preliminary data.</text>
</comment>